<dbReference type="FunFam" id="3.30.300.30:FF:000007">
    <property type="entry name" value="4-coumarate--CoA ligase 2"/>
    <property type="match status" value="1"/>
</dbReference>
<comment type="catalytic activity">
    <reaction evidence="10">
        <text>(E)-4-coumarate + ATP + CoA = (E)-4-coumaroyl-CoA + AMP + diphosphate</text>
        <dbReference type="Rhea" id="RHEA:19641"/>
        <dbReference type="ChEBI" id="CHEBI:12876"/>
        <dbReference type="ChEBI" id="CHEBI:30616"/>
        <dbReference type="ChEBI" id="CHEBI:33019"/>
        <dbReference type="ChEBI" id="CHEBI:57287"/>
        <dbReference type="ChEBI" id="CHEBI:85008"/>
        <dbReference type="ChEBI" id="CHEBI:456215"/>
        <dbReference type="EC" id="6.2.1.12"/>
    </reaction>
    <physiologicalReaction direction="left-to-right" evidence="10">
        <dbReference type="Rhea" id="RHEA:19642"/>
    </physiologicalReaction>
</comment>
<dbReference type="PROSITE" id="PS00455">
    <property type="entry name" value="AMP_BINDING"/>
    <property type="match status" value="1"/>
</dbReference>
<feature type="domain" description="AMP-dependent synthetase/ligase" evidence="12">
    <location>
        <begin position="372"/>
        <end position="438"/>
    </location>
</feature>
<evidence type="ECO:0000256" key="4">
    <source>
        <dbReference type="ARBA" id="ARBA00022598"/>
    </source>
</evidence>
<keyword evidence="11" id="KW-0472">Membrane</keyword>
<dbReference type="GO" id="GO:0005777">
    <property type="term" value="C:peroxisome"/>
    <property type="evidence" value="ECO:0007669"/>
    <property type="project" value="TreeGrafter"/>
</dbReference>
<evidence type="ECO:0000259" key="13">
    <source>
        <dbReference type="Pfam" id="PF13193"/>
    </source>
</evidence>
<comment type="cofactor">
    <cofactor evidence="1">
        <name>Mg(2+)</name>
        <dbReference type="ChEBI" id="CHEBI:18420"/>
    </cofactor>
</comment>
<dbReference type="Gene3D" id="3.30.300.30">
    <property type="match status" value="1"/>
</dbReference>
<keyword evidence="5" id="KW-0547">Nucleotide-binding</keyword>
<dbReference type="InterPro" id="IPR045851">
    <property type="entry name" value="AMP-bd_C_sf"/>
</dbReference>
<feature type="transmembrane region" description="Helical" evidence="11">
    <location>
        <begin position="257"/>
        <end position="279"/>
    </location>
</feature>
<evidence type="ECO:0000256" key="2">
    <source>
        <dbReference type="ARBA" id="ARBA00006432"/>
    </source>
</evidence>
<proteinExistence type="inferred from homology"/>
<dbReference type="PANTHER" id="PTHR24096:SF149">
    <property type="entry name" value="AMP-BINDING DOMAIN-CONTAINING PROTEIN-RELATED"/>
    <property type="match status" value="1"/>
</dbReference>
<organism evidence="14">
    <name type="scientific">Oryza barthii</name>
    <dbReference type="NCBI Taxonomy" id="65489"/>
    <lineage>
        <taxon>Eukaryota</taxon>
        <taxon>Viridiplantae</taxon>
        <taxon>Streptophyta</taxon>
        <taxon>Embryophyta</taxon>
        <taxon>Tracheophyta</taxon>
        <taxon>Spermatophyta</taxon>
        <taxon>Magnoliopsida</taxon>
        <taxon>Liliopsida</taxon>
        <taxon>Poales</taxon>
        <taxon>Poaceae</taxon>
        <taxon>BOP clade</taxon>
        <taxon>Oryzoideae</taxon>
        <taxon>Oryzeae</taxon>
        <taxon>Oryzinae</taxon>
        <taxon>Oryza</taxon>
    </lineage>
</organism>
<evidence type="ECO:0000256" key="1">
    <source>
        <dbReference type="ARBA" id="ARBA00001946"/>
    </source>
</evidence>
<keyword evidence="11" id="KW-1133">Transmembrane helix</keyword>
<reference evidence="14" key="1">
    <citation type="journal article" date="2009" name="Rice">
        <title>De Novo Next Generation Sequencing of Plant Genomes.</title>
        <authorList>
            <person name="Rounsley S."/>
            <person name="Marri P.R."/>
            <person name="Yu Y."/>
            <person name="He R."/>
            <person name="Sisneros N."/>
            <person name="Goicoechea J.L."/>
            <person name="Lee S.J."/>
            <person name="Angelova A."/>
            <person name="Kudrna D."/>
            <person name="Luo M."/>
            <person name="Affourtit J."/>
            <person name="Desany B."/>
            <person name="Knight J."/>
            <person name="Niazi F."/>
            <person name="Egholm M."/>
            <person name="Wing R.A."/>
        </authorList>
    </citation>
    <scope>NUCLEOTIDE SEQUENCE [LARGE SCALE GENOMIC DNA]</scope>
    <source>
        <strain evidence="14">cv. IRGC 105608</strain>
    </source>
</reference>
<dbReference type="Proteomes" id="UP000026960">
    <property type="component" value="Chromosome 10"/>
</dbReference>
<dbReference type="STRING" id="65489.A0A0D3HH06"/>
<evidence type="ECO:0000313" key="15">
    <source>
        <dbReference type="Proteomes" id="UP000026960"/>
    </source>
</evidence>
<dbReference type="InterPro" id="IPR042099">
    <property type="entry name" value="ANL_N_sf"/>
</dbReference>
<feature type="domain" description="AMP-binding enzyme C-terminal" evidence="13">
    <location>
        <begin position="496"/>
        <end position="570"/>
    </location>
</feature>
<keyword evidence="6" id="KW-0067">ATP-binding</keyword>
<dbReference type="Pfam" id="PF13193">
    <property type="entry name" value="AMP-binding_C"/>
    <property type="match status" value="1"/>
</dbReference>
<keyword evidence="15" id="KW-1185">Reference proteome</keyword>
<comment type="catalytic activity">
    <reaction evidence="8">
        <text>(E)-4-coumarate + ATP + H(+) = (E)-4-coumaroyl-AMP + diphosphate</text>
        <dbReference type="Rhea" id="RHEA:72419"/>
        <dbReference type="ChEBI" id="CHEBI:12876"/>
        <dbReference type="ChEBI" id="CHEBI:15378"/>
        <dbReference type="ChEBI" id="CHEBI:30616"/>
        <dbReference type="ChEBI" id="CHEBI:33019"/>
        <dbReference type="ChEBI" id="CHEBI:192348"/>
    </reaction>
    <physiologicalReaction direction="left-to-right" evidence="8">
        <dbReference type="Rhea" id="RHEA:72420"/>
    </physiologicalReaction>
</comment>
<evidence type="ECO:0000256" key="6">
    <source>
        <dbReference type="ARBA" id="ARBA00022840"/>
    </source>
</evidence>
<feature type="domain" description="AMP-dependent synthetase/ligase" evidence="12">
    <location>
        <begin position="74"/>
        <end position="352"/>
    </location>
</feature>
<evidence type="ECO:0000256" key="11">
    <source>
        <dbReference type="SAM" id="Phobius"/>
    </source>
</evidence>
<dbReference type="GO" id="GO:0006744">
    <property type="term" value="P:ubiquinone biosynthetic process"/>
    <property type="evidence" value="ECO:0007669"/>
    <property type="project" value="TreeGrafter"/>
</dbReference>
<dbReference type="PANTHER" id="PTHR24096">
    <property type="entry name" value="LONG-CHAIN-FATTY-ACID--COA LIGASE"/>
    <property type="match status" value="1"/>
</dbReference>
<dbReference type="PaxDb" id="65489-OBART10G19730.2"/>
<dbReference type="InterPro" id="IPR000873">
    <property type="entry name" value="AMP-dep_synth/lig_dom"/>
</dbReference>
<keyword evidence="4" id="KW-0436">Ligase</keyword>
<evidence type="ECO:0000256" key="9">
    <source>
        <dbReference type="ARBA" id="ARBA00034223"/>
    </source>
</evidence>
<dbReference type="Gramene" id="OBART10G19730.2">
    <property type="protein sequence ID" value="OBART10G19730.2"/>
    <property type="gene ID" value="OBART10G19730"/>
</dbReference>
<evidence type="ECO:0000256" key="3">
    <source>
        <dbReference type="ARBA" id="ARBA00012959"/>
    </source>
</evidence>
<dbReference type="InterPro" id="IPR020845">
    <property type="entry name" value="AMP-binding_CS"/>
</dbReference>
<evidence type="ECO:0000256" key="7">
    <source>
        <dbReference type="ARBA" id="ARBA00022842"/>
    </source>
</evidence>
<accession>A0A0D3HH06</accession>
<dbReference type="GO" id="GO:0009698">
    <property type="term" value="P:phenylpropanoid metabolic process"/>
    <property type="evidence" value="ECO:0007669"/>
    <property type="project" value="UniProtKB-ARBA"/>
</dbReference>
<dbReference type="EnsemblPlants" id="OBART10G19730.2">
    <property type="protein sequence ID" value="OBART10G19730.2"/>
    <property type="gene ID" value="OBART10G19730"/>
</dbReference>
<keyword evidence="7" id="KW-0460">Magnesium</keyword>
<feature type="transmembrane region" description="Helical" evidence="11">
    <location>
        <begin position="94"/>
        <end position="119"/>
    </location>
</feature>
<dbReference type="GO" id="GO:0016207">
    <property type="term" value="F:4-coumarate-CoA ligase activity"/>
    <property type="evidence" value="ECO:0007669"/>
    <property type="project" value="UniProtKB-EC"/>
</dbReference>
<evidence type="ECO:0000259" key="12">
    <source>
        <dbReference type="Pfam" id="PF00501"/>
    </source>
</evidence>
<comment type="catalytic activity">
    <reaction evidence="9">
        <text>(E)-4-coumaroyl-AMP + CoA = (E)-4-coumaroyl-CoA + AMP + H(+)</text>
        <dbReference type="Rhea" id="RHEA:72423"/>
        <dbReference type="ChEBI" id="CHEBI:15378"/>
        <dbReference type="ChEBI" id="CHEBI:57287"/>
        <dbReference type="ChEBI" id="CHEBI:85008"/>
        <dbReference type="ChEBI" id="CHEBI:192348"/>
        <dbReference type="ChEBI" id="CHEBI:456215"/>
    </reaction>
    <physiologicalReaction direction="left-to-right" evidence="9">
        <dbReference type="Rhea" id="RHEA:72424"/>
    </physiologicalReaction>
</comment>
<dbReference type="Gene3D" id="3.40.50.12780">
    <property type="entry name" value="N-terminal domain of ligase-like"/>
    <property type="match status" value="1"/>
</dbReference>
<evidence type="ECO:0000256" key="10">
    <source>
        <dbReference type="ARBA" id="ARBA00034252"/>
    </source>
</evidence>
<dbReference type="GO" id="GO:0005524">
    <property type="term" value="F:ATP binding"/>
    <property type="evidence" value="ECO:0007669"/>
    <property type="project" value="UniProtKB-KW"/>
</dbReference>
<dbReference type="EC" id="6.2.1.12" evidence="3"/>
<dbReference type="GO" id="GO:0106290">
    <property type="term" value="F:trans-cinnamate-CoA ligase activity"/>
    <property type="evidence" value="ECO:0007669"/>
    <property type="project" value="UniProtKB-ARBA"/>
</dbReference>
<dbReference type="CDD" id="cd05904">
    <property type="entry name" value="4CL"/>
    <property type="match status" value="1"/>
</dbReference>
<dbReference type="SUPFAM" id="SSF56801">
    <property type="entry name" value="Acetyl-CoA synthetase-like"/>
    <property type="match status" value="1"/>
</dbReference>
<dbReference type="eggNOG" id="KOG1176">
    <property type="taxonomic scope" value="Eukaryota"/>
</dbReference>
<evidence type="ECO:0000256" key="8">
    <source>
        <dbReference type="ARBA" id="ARBA00034219"/>
    </source>
</evidence>
<protein>
    <recommendedName>
        <fullName evidence="3">4-coumarate--CoA ligase</fullName>
        <ecNumber evidence="3">6.2.1.12</ecNumber>
    </recommendedName>
</protein>
<dbReference type="AlphaFoldDB" id="A0A0D3HH06"/>
<comment type="similarity">
    <text evidence="2">Belongs to the ATP-dependent AMP-binding enzyme family.</text>
</comment>
<name>A0A0D3HH06_9ORYZ</name>
<keyword evidence="11" id="KW-0812">Transmembrane</keyword>
<sequence>MQPDAAATAHPSLSFYSAATGLYSSLHPPLPLPSDPSLSLVPHLFSHLPLHHHSLLACCILAPSNAEKCGNASSLVSSLAAGLRRRLHIARGSLVLLLLPNSVAFPVAFLAVLATGAVATTMNPSSAPAEIAARLRDTAPSLVLASTHNAAKLPPLAAPLVLVPDTFQQQHDDDQFDFFFHALLETDPETPVEMGVGVGQDDAAAVLYSSGTSGRSKGVVVTHRNLIAMVELFVRFEASQYTRPARDNVYLAALPMFHVYGLSLFAVGLLSLGCTVVVMRRFNVDDAVKAIRKYKVTHLPLVPPIMSALLRANPPLELDSLLQVSSGAAPLNHTLIHHFLHAFPHVDFIQLLGNSIYVEWALKSPIYLHAMFAKGYGMTESTAVGTRGFNTCKHKKYASVGLLAPNMHAKIVHLESGSCLPPGSYGELWLHGPAIMKEFCFVTGYLNDDDDAFTRKDGWLRTGDIAYFDSDGHLFIVGRLKDTIKYKGFQIAPADLEAVLIRHPEIVDVAVTSDEDEEAGEIPVAFVVRKSGSTLSCTHVMEYVAKQVASYKRVRKVIFVEAIPKSAAGKVLRRLLKDSLVDASSGRSRL</sequence>
<reference evidence="14" key="2">
    <citation type="submission" date="2015-03" db="UniProtKB">
        <authorList>
            <consortium name="EnsemblPlants"/>
        </authorList>
    </citation>
    <scope>IDENTIFICATION</scope>
</reference>
<evidence type="ECO:0000313" key="14">
    <source>
        <dbReference type="EnsemblPlants" id="OBART10G19730.2"/>
    </source>
</evidence>
<evidence type="ECO:0000256" key="5">
    <source>
        <dbReference type="ARBA" id="ARBA00022741"/>
    </source>
</evidence>
<dbReference type="InterPro" id="IPR025110">
    <property type="entry name" value="AMP-bd_C"/>
</dbReference>
<dbReference type="Pfam" id="PF00501">
    <property type="entry name" value="AMP-binding"/>
    <property type="match status" value="2"/>
</dbReference>